<dbReference type="SUPFAM" id="SSF109854">
    <property type="entry name" value="DinB/YfiT-like putative metalloenzymes"/>
    <property type="match status" value="1"/>
</dbReference>
<comment type="caution">
    <text evidence="3">The sequence shown here is derived from an EMBL/GenBank/DDBJ whole genome shotgun (WGS) entry which is preliminary data.</text>
</comment>
<protein>
    <submittedName>
        <fullName evidence="3">Uncharacterized protein (TIGR03086 family)</fullName>
    </submittedName>
</protein>
<dbReference type="InterPro" id="IPR034660">
    <property type="entry name" value="DinB/YfiT-like"/>
</dbReference>
<sequence length="194" mass="20577">MTSLPSFDRAAAAVSRVVSAVQPDQWELPTACTSWNVRAVFEHLVHGNLRTAAWARGEPPPESPPPWDDAPEVFARSLSVLREALADPGLPGRTVHVPFGDVPGAMLVPIRVNELLVHGWDIADATGQSTDLEPDLAEEALSSWAARFGDAPRPPGGPFGPPVPAPAGASAADRLAAFLGRRSVRAPDDAETFR</sequence>
<dbReference type="RefSeq" id="WP_167112907.1">
    <property type="nucleotide sequence ID" value="NZ_JAANOU010000001.1"/>
</dbReference>
<name>A0ABX0SRL2_9PSEU</name>
<evidence type="ECO:0000313" key="4">
    <source>
        <dbReference type="Proteomes" id="UP000754495"/>
    </source>
</evidence>
<feature type="region of interest" description="Disordered" evidence="1">
    <location>
        <begin position="147"/>
        <end position="168"/>
    </location>
</feature>
<reference evidence="3 4" key="1">
    <citation type="submission" date="2020-03" db="EMBL/GenBank/DDBJ databases">
        <title>Sequencing the genomes of 1000 actinobacteria strains.</title>
        <authorList>
            <person name="Klenk H.-P."/>
        </authorList>
    </citation>
    <scope>NUCLEOTIDE SEQUENCE [LARGE SCALE GENOMIC DNA]</scope>
    <source>
        <strain evidence="3 4">DSM 45668</strain>
    </source>
</reference>
<proteinExistence type="predicted"/>
<dbReference type="EMBL" id="JAANOU010000001">
    <property type="protein sequence ID" value="NIH79607.1"/>
    <property type="molecule type" value="Genomic_DNA"/>
</dbReference>
<organism evidence="3 4">
    <name type="scientific">Amycolatopsis viridis</name>
    <dbReference type="NCBI Taxonomy" id="185678"/>
    <lineage>
        <taxon>Bacteria</taxon>
        <taxon>Bacillati</taxon>
        <taxon>Actinomycetota</taxon>
        <taxon>Actinomycetes</taxon>
        <taxon>Pseudonocardiales</taxon>
        <taxon>Pseudonocardiaceae</taxon>
        <taxon>Amycolatopsis</taxon>
    </lineage>
</organism>
<accession>A0ABX0SRL2</accession>
<dbReference type="NCBIfam" id="TIGR03086">
    <property type="entry name" value="TIGR03086 family metal-binding protein"/>
    <property type="match status" value="1"/>
</dbReference>
<keyword evidence="4" id="KW-1185">Reference proteome</keyword>
<gene>
    <name evidence="3" type="ORF">FHX46_002137</name>
</gene>
<evidence type="ECO:0000259" key="2">
    <source>
        <dbReference type="Pfam" id="PF11716"/>
    </source>
</evidence>
<dbReference type="Proteomes" id="UP000754495">
    <property type="component" value="Unassembled WGS sequence"/>
</dbReference>
<dbReference type="InterPro" id="IPR024344">
    <property type="entry name" value="MDMPI_metal-binding"/>
</dbReference>
<dbReference type="Pfam" id="PF11716">
    <property type="entry name" value="MDMPI_N"/>
    <property type="match status" value="1"/>
</dbReference>
<dbReference type="Gene3D" id="1.20.120.450">
    <property type="entry name" value="dinb family like domain"/>
    <property type="match status" value="1"/>
</dbReference>
<evidence type="ECO:0000313" key="3">
    <source>
        <dbReference type="EMBL" id="NIH79607.1"/>
    </source>
</evidence>
<evidence type="ECO:0000256" key="1">
    <source>
        <dbReference type="SAM" id="MobiDB-lite"/>
    </source>
</evidence>
<dbReference type="InterPro" id="IPR017517">
    <property type="entry name" value="Maleyloyr_isom"/>
</dbReference>
<feature type="compositionally biased region" description="Pro residues" evidence="1">
    <location>
        <begin position="152"/>
        <end position="165"/>
    </location>
</feature>
<feature type="domain" description="Mycothiol-dependent maleylpyruvate isomerase metal-binding" evidence="2">
    <location>
        <begin position="8"/>
        <end position="123"/>
    </location>
</feature>
<dbReference type="InterPro" id="IPR017520">
    <property type="entry name" value="CHP03086"/>
</dbReference>
<dbReference type="NCBIfam" id="TIGR03083">
    <property type="entry name" value="maleylpyruvate isomerase family mycothiol-dependent enzyme"/>
    <property type="match status" value="1"/>
</dbReference>